<dbReference type="PANTHER" id="PTHR47829">
    <property type="entry name" value="HYDROLASE, PUTATIVE (AFU_ORTHOLOGUE AFUA_1G12880)-RELATED"/>
    <property type="match status" value="1"/>
</dbReference>
<dbReference type="SFLD" id="SFLDS00003">
    <property type="entry name" value="Haloacid_Dehalogenase"/>
    <property type="match status" value="1"/>
</dbReference>
<evidence type="ECO:0008006" key="4">
    <source>
        <dbReference type="Google" id="ProtNLM"/>
    </source>
</evidence>
<dbReference type="Gene3D" id="3.40.50.1000">
    <property type="entry name" value="HAD superfamily/HAD-like"/>
    <property type="match status" value="1"/>
</dbReference>
<dbReference type="RefSeq" id="WP_071657950.1">
    <property type="nucleotide sequence ID" value="NZ_MLCF01000115.1"/>
</dbReference>
<dbReference type="AlphaFoldDB" id="A0A1J7BRL1"/>
<dbReference type="Proteomes" id="UP000243342">
    <property type="component" value="Unassembled WGS sequence"/>
</dbReference>
<feature type="compositionally biased region" description="Polar residues" evidence="1">
    <location>
        <begin position="237"/>
        <end position="246"/>
    </location>
</feature>
<dbReference type="Pfam" id="PF00702">
    <property type="entry name" value="Hydrolase"/>
    <property type="match status" value="1"/>
</dbReference>
<dbReference type="InterPro" id="IPR036412">
    <property type="entry name" value="HAD-like_sf"/>
</dbReference>
<dbReference type="PANTHER" id="PTHR47829:SF1">
    <property type="entry name" value="HAD FAMILY PHOSPHATASE"/>
    <property type="match status" value="1"/>
</dbReference>
<dbReference type="OrthoDB" id="9795007at2"/>
<dbReference type="EMBL" id="MLCF01000115">
    <property type="protein sequence ID" value="OIV36081.1"/>
    <property type="molecule type" value="Genomic_DNA"/>
</dbReference>
<name>A0A1J7BRL1_9ACTN</name>
<dbReference type="InterPro" id="IPR052898">
    <property type="entry name" value="ACAD10-like"/>
</dbReference>
<dbReference type="NCBIfam" id="TIGR01509">
    <property type="entry name" value="HAD-SF-IA-v3"/>
    <property type="match status" value="1"/>
</dbReference>
<evidence type="ECO:0000256" key="1">
    <source>
        <dbReference type="SAM" id="MobiDB-lite"/>
    </source>
</evidence>
<reference evidence="2 3" key="1">
    <citation type="submission" date="2016-10" db="EMBL/GenBank/DDBJ databases">
        <title>Genome sequence of Streptomyces gilvigriseus MUSC 26.</title>
        <authorList>
            <person name="Lee L.-H."/>
            <person name="Ser H.-L."/>
        </authorList>
    </citation>
    <scope>NUCLEOTIDE SEQUENCE [LARGE SCALE GENOMIC DNA]</scope>
    <source>
        <strain evidence="2 3">MUSC 26</strain>
    </source>
</reference>
<dbReference type="InterPro" id="IPR006439">
    <property type="entry name" value="HAD-SF_hydro_IA"/>
</dbReference>
<organism evidence="2 3">
    <name type="scientific">Mangrovactinospora gilvigrisea</name>
    <dbReference type="NCBI Taxonomy" id="1428644"/>
    <lineage>
        <taxon>Bacteria</taxon>
        <taxon>Bacillati</taxon>
        <taxon>Actinomycetota</taxon>
        <taxon>Actinomycetes</taxon>
        <taxon>Kitasatosporales</taxon>
        <taxon>Streptomycetaceae</taxon>
        <taxon>Mangrovactinospora</taxon>
    </lineage>
</organism>
<dbReference type="CDD" id="cd02603">
    <property type="entry name" value="HAD_sEH-N_like"/>
    <property type="match status" value="1"/>
</dbReference>
<evidence type="ECO:0000313" key="2">
    <source>
        <dbReference type="EMBL" id="OIV36081.1"/>
    </source>
</evidence>
<dbReference type="PRINTS" id="PR00413">
    <property type="entry name" value="HADHALOGNASE"/>
</dbReference>
<dbReference type="STRING" id="1428644.BIV57_18145"/>
<evidence type="ECO:0000313" key="3">
    <source>
        <dbReference type="Proteomes" id="UP000243342"/>
    </source>
</evidence>
<keyword evidence="3" id="KW-1185">Reference proteome</keyword>
<accession>A0A1J7BRL1</accession>
<dbReference type="InterPro" id="IPR023214">
    <property type="entry name" value="HAD_sf"/>
</dbReference>
<comment type="caution">
    <text evidence="2">The sequence shown here is derived from an EMBL/GenBank/DDBJ whole genome shotgun (WGS) entry which is preliminary data.</text>
</comment>
<protein>
    <recommendedName>
        <fullName evidence="4">Haloacid dehalogenase</fullName>
    </recommendedName>
</protein>
<dbReference type="SFLD" id="SFLDG01129">
    <property type="entry name" value="C1.5:_HAD__Beta-PGM__Phosphata"/>
    <property type="match status" value="1"/>
</dbReference>
<sequence>MSGGEPAVRGLILDFGGVLTTSMRQNALAFERSEGLPPGAYLRALAVDPDCIDVYAALEVGRATQQDWNEVVGRTLGLDPTNLMRRALANLRLDPAMVDVVRRARARGVKTAILSNSFGLEPFDPYRELGVEAEFDALVLSEVEHVRKPSPEIYVHALATLGLAGEVCLFVDDTAVNLPPAAAVGMRVLHHVDPAATCRTLNRLLDGLASMEDADPPGATAHSRSMASGRRQVLPTVVNTAQSTDS</sequence>
<gene>
    <name evidence="2" type="ORF">BIV57_18145</name>
</gene>
<dbReference type="SUPFAM" id="SSF56784">
    <property type="entry name" value="HAD-like"/>
    <property type="match status" value="1"/>
</dbReference>
<feature type="region of interest" description="Disordered" evidence="1">
    <location>
        <begin position="212"/>
        <end position="246"/>
    </location>
</feature>
<proteinExistence type="predicted"/>